<organism evidence="3 4">
    <name type="scientific">Paenibacillus flagellatus</name>
    <dbReference type="NCBI Taxonomy" id="2211139"/>
    <lineage>
        <taxon>Bacteria</taxon>
        <taxon>Bacillati</taxon>
        <taxon>Bacillota</taxon>
        <taxon>Bacilli</taxon>
        <taxon>Bacillales</taxon>
        <taxon>Paenibacillaceae</taxon>
        <taxon>Paenibacillus</taxon>
    </lineage>
</organism>
<evidence type="ECO:0000313" key="3">
    <source>
        <dbReference type="EMBL" id="PYI54452.1"/>
    </source>
</evidence>
<keyword evidence="2" id="KW-0732">Signal</keyword>
<comment type="caution">
    <text evidence="3">The sequence shown here is derived from an EMBL/GenBank/DDBJ whole genome shotgun (WGS) entry which is preliminary data.</text>
</comment>
<keyword evidence="4" id="KW-1185">Reference proteome</keyword>
<feature type="chain" id="PRO_5015994296" description="LysM domain-containing protein" evidence="2">
    <location>
        <begin position="33"/>
        <end position="179"/>
    </location>
</feature>
<dbReference type="RefSeq" id="WP_110840511.1">
    <property type="nucleotide sequence ID" value="NZ_QJVJ01000005.1"/>
</dbReference>
<dbReference type="Proteomes" id="UP000247476">
    <property type="component" value="Unassembled WGS sequence"/>
</dbReference>
<feature type="signal peptide" evidence="2">
    <location>
        <begin position="1"/>
        <end position="32"/>
    </location>
</feature>
<accession>A0A2V5K6K9</accession>
<dbReference type="AlphaFoldDB" id="A0A2V5K6K9"/>
<dbReference type="OrthoDB" id="2375390at2"/>
<gene>
    <name evidence="3" type="ORF">DLM86_13370</name>
</gene>
<evidence type="ECO:0000256" key="1">
    <source>
        <dbReference type="SAM" id="MobiDB-lite"/>
    </source>
</evidence>
<reference evidence="3 4" key="1">
    <citation type="submission" date="2018-05" db="EMBL/GenBank/DDBJ databases">
        <title>Paenibacillus flagellatus sp. nov., isolated from selenium mineral soil.</title>
        <authorList>
            <person name="Dai X."/>
        </authorList>
    </citation>
    <scope>NUCLEOTIDE SEQUENCE [LARGE SCALE GENOMIC DNA]</scope>
    <source>
        <strain evidence="3 4">DXL2</strain>
    </source>
</reference>
<evidence type="ECO:0008006" key="5">
    <source>
        <dbReference type="Google" id="ProtNLM"/>
    </source>
</evidence>
<evidence type="ECO:0000313" key="4">
    <source>
        <dbReference type="Proteomes" id="UP000247476"/>
    </source>
</evidence>
<dbReference type="EMBL" id="QJVJ01000005">
    <property type="protein sequence ID" value="PYI54452.1"/>
    <property type="molecule type" value="Genomic_DNA"/>
</dbReference>
<proteinExistence type="predicted"/>
<protein>
    <recommendedName>
        <fullName evidence="5">LysM domain-containing protein</fullName>
    </recommendedName>
</protein>
<feature type="region of interest" description="Disordered" evidence="1">
    <location>
        <begin position="130"/>
        <end position="179"/>
    </location>
</feature>
<feature type="region of interest" description="Disordered" evidence="1">
    <location>
        <begin position="30"/>
        <end position="60"/>
    </location>
</feature>
<feature type="compositionally biased region" description="Basic and acidic residues" evidence="1">
    <location>
        <begin position="130"/>
        <end position="162"/>
    </location>
</feature>
<sequence>MNGRHALKRLALGAVVLGVSGTIALSAPEAYAQAAPSEPAAPEAQRSSPGADPSAGERGEIKRHKRFFLFEDAAAVIGIDKDELKKQLKEGKSLAEIAKAKGIREDDLIDKLVAIRTQKIDEAVKAGKWPQEKADRIKQKLPDHLKTLVNRKDWKERKDDKPHRHPHPQETGADESSAE</sequence>
<evidence type="ECO:0000256" key="2">
    <source>
        <dbReference type="SAM" id="SignalP"/>
    </source>
</evidence>
<feature type="compositionally biased region" description="Low complexity" evidence="1">
    <location>
        <begin position="30"/>
        <end position="49"/>
    </location>
</feature>
<name>A0A2V5K6K9_9BACL</name>